<keyword evidence="1" id="KW-0812">Transmembrane</keyword>
<proteinExistence type="predicted"/>
<evidence type="ECO:0000256" key="1">
    <source>
        <dbReference type="SAM" id="Phobius"/>
    </source>
</evidence>
<reference evidence="2" key="1">
    <citation type="journal article" date="2011" name="PLoS Genet.">
        <title>Parallel evolution of a type IV secretion system in radiating lineages of the host-restricted bacterial pathogen Bartonella.</title>
        <authorList>
            <person name="Engel P."/>
            <person name="Salzburger W."/>
            <person name="Liesch M."/>
            <person name="Chang C.C."/>
            <person name="Maruyama S."/>
            <person name="Lanz C."/>
            <person name="Calteau A."/>
            <person name="Lajus A."/>
            <person name="Medigue C."/>
            <person name="Schuster S.C."/>
            <person name="Dehio C."/>
        </authorList>
    </citation>
    <scope>NUCLEOTIDE SEQUENCE</scope>
    <source>
        <strain evidence="2">ATCC BAA-1498</strain>
    </source>
</reference>
<sequence>MESPPIASTLILLLVSSFSLYVPLYMLSFLHMLSFLTKNSFSTSF</sequence>
<accession>E6YNA5</accession>
<dbReference type="AlphaFoldDB" id="E6YNA5"/>
<name>E6YNA5_9HYPH</name>
<protein>
    <submittedName>
        <fullName evidence="2">Uncharacterized protein</fullName>
    </submittedName>
</protein>
<feature type="transmembrane region" description="Helical" evidence="1">
    <location>
        <begin position="6"/>
        <end position="30"/>
    </location>
</feature>
<dbReference type="EMBL" id="FN645466">
    <property type="protein sequence ID" value="CBI78343.1"/>
    <property type="molecule type" value="Genomic_DNA"/>
</dbReference>
<keyword evidence="1" id="KW-0472">Membrane</keyword>
<organism evidence="2">
    <name type="scientific">Bartonella rochalimae ATCC BAA-1498</name>
    <dbReference type="NCBI Taxonomy" id="685782"/>
    <lineage>
        <taxon>Bacteria</taxon>
        <taxon>Pseudomonadati</taxon>
        <taxon>Pseudomonadota</taxon>
        <taxon>Alphaproteobacteria</taxon>
        <taxon>Hyphomicrobiales</taxon>
        <taxon>Bartonellaceae</taxon>
        <taxon>Bartonella</taxon>
    </lineage>
</organism>
<evidence type="ECO:0000313" key="2">
    <source>
        <dbReference type="EMBL" id="CBI78343.1"/>
    </source>
</evidence>
<keyword evidence="1" id="KW-1133">Transmembrane helix</keyword>
<gene>
    <name evidence="2" type="ORF">BARRO_120117</name>
</gene>